<dbReference type="OrthoDB" id="8890589at2759"/>
<evidence type="ECO:0000256" key="1">
    <source>
        <dbReference type="SAM" id="MobiDB-lite"/>
    </source>
</evidence>
<protein>
    <submittedName>
        <fullName evidence="2">Uncharacterized protein</fullName>
    </submittedName>
</protein>
<comment type="caution">
    <text evidence="2">The sequence shown here is derived from an EMBL/GenBank/DDBJ whole genome shotgun (WGS) entry which is preliminary data.</text>
</comment>
<reference evidence="2 3" key="1">
    <citation type="submission" date="2020-04" db="EMBL/GenBank/DDBJ databases">
        <authorList>
            <person name="Wallbank WR R."/>
            <person name="Pardo Diaz C."/>
            <person name="Kozak K."/>
            <person name="Martin S."/>
            <person name="Jiggins C."/>
            <person name="Moest M."/>
            <person name="Warren A I."/>
            <person name="Byers J.R.P. K."/>
            <person name="Montejo-Kovacevich G."/>
            <person name="Yen C E."/>
        </authorList>
    </citation>
    <scope>NUCLEOTIDE SEQUENCE [LARGE SCALE GENOMIC DNA]</scope>
</reference>
<dbReference type="EMBL" id="CADEBD010000337">
    <property type="protein sequence ID" value="CAB3247629.1"/>
    <property type="molecule type" value="Genomic_DNA"/>
</dbReference>
<sequence>MGGCGRGASMLSMVKSGAGGRSGKAPPNSSAVLSSAGASRGQPPPAPPMPPSPPQAPCGAATLTDRSATLTVTLHSRPPSDTTLYDNFEIFSSNHTVHSH</sequence>
<organism evidence="2 3">
    <name type="scientific">Arctia plantaginis</name>
    <name type="common">Wood tiger moth</name>
    <name type="synonym">Phalaena plantaginis</name>
    <dbReference type="NCBI Taxonomy" id="874455"/>
    <lineage>
        <taxon>Eukaryota</taxon>
        <taxon>Metazoa</taxon>
        <taxon>Ecdysozoa</taxon>
        <taxon>Arthropoda</taxon>
        <taxon>Hexapoda</taxon>
        <taxon>Insecta</taxon>
        <taxon>Pterygota</taxon>
        <taxon>Neoptera</taxon>
        <taxon>Endopterygota</taxon>
        <taxon>Lepidoptera</taxon>
        <taxon>Glossata</taxon>
        <taxon>Ditrysia</taxon>
        <taxon>Noctuoidea</taxon>
        <taxon>Erebidae</taxon>
        <taxon>Arctiinae</taxon>
        <taxon>Arctia</taxon>
    </lineage>
</organism>
<feature type="compositionally biased region" description="Pro residues" evidence="1">
    <location>
        <begin position="42"/>
        <end position="56"/>
    </location>
</feature>
<evidence type="ECO:0000313" key="2">
    <source>
        <dbReference type="EMBL" id="CAB3247629.1"/>
    </source>
</evidence>
<evidence type="ECO:0000313" key="3">
    <source>
        <dbReference type="Proteomes" id="UP000494256"/>
    </source>
</evidence>
<dbReference type="AlphaFoldDB" id="A0A8S1AR18"/>
<accession>A0A8S1AR18</accession>
<proteinExistence type="predicted"/>
<name>A0A8S1AR18_ARCPL</name>
<feature type="region of interest" description="Disordered" evidence="1">
    <location>
        <begin position="1"/>
        <end position="61"/>
    </location>
</feature>
<gene>
    <name evidence="2" type="ORF">APLA_LOCUS12048</name>
</gene>
<dbReference type="Proteomes" id="UP000494256">
    <property type="component" value="Unassembled WGS sequence"/>
</dbReference>